<dbReference type="Proteomes" id="UP000266841">
    <property type="component" value="Unassembled WGS sequence"/>
</dbReference>
<protein>
    <recommendedName>
        <fullName evidence="4">RING-type domain-containing protein</fullName>
    </recommendedName>
</protein>
<dbReference type="InterPro" id="IPR013083">
    <property type="entry name" value="Znf_RING/FYVE/PHD"/>
</dbReference>
<proteinExistence type="predicted"/>
<accession>K0TGT6</accession>
<comment type="caution">
    <text evidence="5">The sequence shown here is derived from an EMBL/GenBank/DDBJ whole genome shotgun (WGS) entry which is preliminary data.</text>
</comment>
<keyword evidence="6" id="KW-1185">Reference proteome</keyword>
<gene>
    <name evidence="5" type="ORF">THAOC_01606</name>
</gene>
<organism evidence="5 6">
    <name type="scientific">Thalassiosira oceanica</name>
    <name type="common">Marine diatom</name>
    <dbReference type="NCBI Taxonomy" id="159749"/>
    <lineage>
        <taxon>Eukaryota</taxon>
        <taxon>Sar</taxon>
        <taxon>Stramenopiles</taxon>
        <taxon>Ochrophyta</taxon>
        <taxon>Bacillariophyta</taxon>
        <taxon>Coscinodiscophyceae</taxon>
        <taxon>Thalassiosirophycidae</taxon>
        <taxon>Thalassiosirales</taxon>
        <taxon>Thalassiosiraceae</taxon>
        <taxon>Thalassiosira</taxon>
    </lineage>
</organism>
<feature type="non-terminal residue" evidence="5">
    <location>
        <position position="420"/>
    </location>
</feature>
<reference evidence="5 6" key="1">
    <citation type="journal article" date="2012" name="Genome Biol.">
        <title>Genome and low-iron response of an oceanic diatom adapted to chronic iron limitation.</title>
        <authorList>
            <person name="Lommer M."/>
            <person name="Specht M."/>
            <person name="Roy A.S."/>
            <person name="Kraemer L."/>
            <person name="Andreson R."/>
            <person name="Gutowska M.A."/>
            <person name="Wolf J."/>
            <person name="Bergner S.V."/>
            <person name="Schilhabel M.B."/>
            <person name="Klostermeier U.C."/>
            <person name="Beiko R.G."/>
            <person name="Rosenstiel P."/>
            <person name="Hippler M."/>
            <person name="Laroche J."/>
        </authorList>
    </citation>
    <scope>NUCLEOTIDE SEQUENCE [LARGE SCALE GENOMIC DNA]</scope>
    <source>
        <strain evidence="5 6">CCMP1005</strain>
    </source>
</reference>
<evidence type="ECO:0000256" key="1">
    <source>
        <dbReference type="PROSITE-ProRule" id="PRU00175"/>
    </source>
</evidence>
<dbReference type="InterPro" id="IPR001841">
    <property type="entry name" value="Znf_RING"/>
</dbReference>
<dbReference type="PROSITE" id="PS50089">
    <property type="entry name" value="ZF_RING_2"/>
    <property type="match status" value="1"/>
</dbReference>
<feature type="region of interest" description="Disordered" evidence="2">
    <location>
        <begin position="93"/>
        <end position="117"/>
    </location>
</feature>
<dbReference type="Gene3D" id="3.30.40.10">
    <property type="entry name" value="Zinc/RING finger domain, C3HC4 (zinc finger)"/>
    <property type="match status" value="1"/>
</dbReference>
<evidence type="ECO:0000313" key="5">
    <source>
        <dbReference type="EMBL" id="EJK76620.1"/>
    </source>
</evidence>
<evidence type="ECO:0000313" key="6">
    <source>
        <dbReference type="Proteomes" id="UP000266841"/>
    </source>
</evidence>
<dbReference type="SUPFAM" id="SSF57850">
    <property type="entry name" value="RING/U-box"/>
    <property type="match status" value="1"/>
</dbReference>
<sequence>MLKVGVGAPAKTQRDKARKTGPSDDGQYWPEVRHGSMSDAYSRVKSSADTPPQFILRRVLVMLTVINQSLFIRELVGRLLQLLQPAVPHGTPNVGGGVATEGRSTVEPLRRPPRMAPRRVKCARCRQVSSALSSAIALRDLIAPESDPTPGRLGDRSNVSLDLSISRCWCSSTSPPRPPRRTSGSLPGRLDADAAARVLEAWTAPGVIVQLGRGAEALPFRHVSVFIIVPKPTERCDKGRGRHGQAPWAAERPRALTHRTQEYPTTGEDWTPSHHMPVLGDDFQEGGDGTFNVLPMLGTVILLLALGVMAALAYVGDAKSDDRSAEAARYSHRLLVEGHERVEEHRCPICYLYVGLPMDKHARMNACCMKTVCNGCVLAAQQRGLNNRCPFCRTPHPTDDASKLEMIQKRVSKGDADAIN</sequence>
<feature type="region of interest" description="Disordered" evidence="2">
    <location>
        <begin position="1"/>
        <end position="31"/>
    </location>
</feature>
<keyword evidence="1" id="KW-0862">Zinc</keyword>
<dbReference type="OrthoDB" id="234532at2759"/>
<keyword evidence="1" id="KW-0479">Metal-binding</keyword>
<name>K0TGT6_THAOC</name>
<keyword evidence="1" id="KW-0863">Zinc-finger</keyword>
<dbReference type="GO" id="GO:0008270">
    <property type="term" value="F:zinc ion binding"/>
    <property type="evidence" value="ECO:0007669"/>
    <property type="project" value="UniProtKB-KW"/>
</dbReference>
<feature type="transmembrane region" description="Helical" evidence="3">
    <location>
        <begin position="293"/>
        <end position="315"/>
    </location>
</feature>
<evidence type="ECO:0000256" key="3">
    <source>
        <dbReference type="SAM" id="Phobius"/>
    </source>
</evidence>
<evidence type="ECO:0000256" key="2">
    <source>
        <dbReference type="SAM" id="MobiDB-lite"/>
    </source>
</evidence>
<dbReference type="AlphaFoldDB" id="K0TGT6"/>
<dbReference type="EMBL" id="AGNL01001932">
    <property type="protein sequence ID" value="EJK76620.1"/>
    <property type="molecule type" value="Genomic_DNA"/>
</dbReference>
<evidence type="ECO:0000259" key="4">
    <source>
        <dbReference type="PROSITE" id="PS50089"/>
    </source>
</evidence>
<keyword evidence="3" id="KW-1133">Transmembrane helix</keyword>
<keyword evidence="3" id="KW-0472">Membrane</keyword>
<keyword evidence="3" id="KW-0812">Transmembrane</keyword>
<feature type="domain" description="RING-type" evidence="4">
    <location>
        <begin position="347"/>
        <end position="393"/>
    </location>
</feature>